<dbReference type="AlphaFoldDB" id="A0A9P0ET90"/>
<name>A0A9P0ET90_9HYPO</name>
<dbReference type="OrthoDB" id="10411131at2759"/>
<feature type="compositionally biased region" description="Polar residues" evidence="1">
    <location>
        <begin position="103"/>
        <end position="113"/>
    </location>
</feature>
<dbReference type="EMBL" id="CABFOC020000091">
    <property type="protein sequence ID" value="CAH0058673.1"/>
    <property type="molecule type" value="Genomic_DNA"/>
</dbReference>
<reference evidence="2 3" key="2">
    <citation type="submission" date="2021-10" db="EMBL/GenBank/DDBJ databases">
        <authorList>
            <person name="Piombo E."/>
        </authorList>
    </citation>
    <scope>NUCLEOTIDE SEQUENCE [LARGE SCALE GENOMIC DNA]</scope>
</reference>
<proteinExistence type="predicted"/>
<evidence type="ECO:0000256" key="1">
    <source>
        <dbReference type="SAM" id="MobiDB-lite"/>
    </source>
</evidence>
<gene>
    <name evidence="2" type="ORF">CSOL1703_00007695</name>
</gene>
<feature type="region of interest" description="Disordered" evidence="1">
    <location>
        <begin position="62"/>
        <end position="144"/>
    </location>
</feature>
<accession>A0A9P0ET90</accession>
<comment type="caution">
    <text evidence="2">The sequence shown here is derived from an EMBL/GenBank/DDBJ whole genome shotgun (WGS) entry which is preliminary data.</text>
</comment>
<organism evidence="2 3">
    <name type="scientific">Clonostachys solani</name>
    <dbReference type="NCBI Taxonomy" id="160281"/>
    <lineage>
        <taxon>Eukaryota</taxon>
        <taxon>Fungi</taxon>
        <taxon>Dikarya</taxon>
        <taxon>Ascomycota</taxon>
        <taxon>Pezizomycotina</taxon>
        <taxon>Sordariomycetes</taxon>
        <taxon>Hypocreomycetidae</taxon>
        <taxon>Hypocreales</taxon>
        <taxon>Bionectriaceae</taxon>
        <taxon>Clonostachys</taxon>
    </lineage>
</organism>
<feature type="region of interest" description="Disordered" evidence="1">
    <location>
        <begin position="276"/>
        <end position="330"/>
    </location>
</feature>
<protein>
    <submittedName>
        <fullName evidence="2">Uncharacterized protein</fullName>
    </submittedName>
</protein>
<keyword evidence="3" id="KW-1185">Reference proteome</keyword>
<feature type="region of interest" description="Disordered" evidence="1">
    <location>
        <begin position="1"/>
        <end position="20"/>
    </location>
</feature>
<feature type="compositionally biased region" description="Low complexity" evidence="1">
    <location>
        <begin position="311"/>
        <end position="321"/>
    </location>
</feature>
<dbReference type="Proteomes" id="UP000775872">
    <property type="component" value="Unassembled WGS sequence"/>
</dbReference>
<evidence type="ECO:0000313" key="2">
    <source>
        <dbReference type="EMBL" id="CAH0058673.1"/>
    </source>
</evidence>
<evidence type="ECO:0000313" key="3">
    <source>
        <dbReference type="Proteomes" id="UP000775872"/>
    </source>
</evidence>
<reference evidence="3" key="1">
    <citation type="submission" date="2019-06" db="EMBL/GenBank/DDBJ databases">
        <authorList>
            <person name="Broberg M."/>
        </authorList>
    </citation>
    <scope>NUCLEOTIDE SEQUENCE [LARGE SCALE GENOMIC DNA]</scope>
</reference>
<sequence>MATQPSEVWEDPNYPQPAMTHGTFFPQTLMPMVQPMSQPNSFLQSEILPQYDMGPAAPGLRGPFDPCLPHLPATNTPFPHPLPQGHFSQQPPNPALDHLQPCQGESSERSLGSRQRESSLEVLSSPSSTPPPDAPTPSFYLDNLDPGDSNVIGYQYVPQSERDVDWGRLFCGTDEDLGANVGPPSESVNPCPPVVAPLAGSGSDQTFRCSCCRKDQPVMSFSRDGSIPTELSRYMSCGTCRQKKRPYHQPRGDQSSTGSQAERPCIVCKAQRPVEGFPKVGSRPSRRCASCVGEGRQPEERPAKRPRSGSKESTSSSSRASPTEPVQPGHAYCSGCSKTQAVDQFADPRREGHLLRTCLQCRTRKNTADKKKREQRSKKN</sequence>